<dbReference type="Proteomes" id="UP000501812">
    <property type="component" value="Chromosome"/>
</dbReference>
<dbReference type="KEGG" id="luo:HHL09_11235"/>
<evidence type="ECO:0000313" key="5">
    <source>
        <dbReference type="EMBL" id="QJE96334.1"/>
    </source>
</evidence>
<evidence type="ECO:0000256" key="2">
    <source>
        <dbReference type="ARBA" id="ARBA00022777"/>
    </source>
</evidence>
<dbReference type="EMBL" id="CP051774">
    <property type="protein sequence ID" value="QJE96334.1"/>
    <property type="molecule type" value="Genomic_DNA"/>
</dbReference>
<gene>
    <name evidence="5" type="ORF">HHL09_11235</name>
</gene>
<keyword evidence="6" id="KW-1185">Reference proteome</keyword>
<dbReference type="AlphaFoldDB" id="A0A858RIG7"/>
<evidence type="ECO:0000313" key="6">
    <source>
        <dbReference type="Proteomes" id="UP000501812"/>
    </source>
</evidence>
<evidence type="ECO:0000256" key="1">
    <source>
        <dbReference type="ARBA" id="ARBA00022679"/>
    </source>
</evidence>
<evidence type="ECO:0000259" key="4">
    <source>
        <dbReference type="SMART" id="SM00387"/>
    </source>
</evidence>
<dbReference type="SUPFAM" id="SSF55874">
    <property type="entry name" value="ATPase domain of HSP90 chaperone/DNA topoisomerase II/histidine kinase"/>
    <property type="match status" value="1"/>
</dbReference>
<keyword evidence="1" id="KW-0808">Transferase</keyword>
<protein>
    <recommendedName>
        <fullName evidence="4">Histidine kinase/HSP90-like ATPase domain-containing protein</fullName>
    </recommendedName>
</protein>
<reference evidence="5 6" key="1">
    <citation type="submission" date="2020-04" db="EMBL/GenBank/DDBJ databases">
        <title>Luteolibacter sp. G-1-1-1 isolated from soil.</title>
        <authorList>
            <person name="Dahal R.H."/>
        </authorList>
    </citation>
    <scope>NUCLEOTIDE SEQUENCE [LARGE SCALE GENOMIC DNA]</scope>
    <source>
        <strain evidence="5 6">G-1-1-1</strain>
    </source>
</reference>
<dbReference type="Gene3D" id="3.30.565.10">
    <property type="entry name" value="Histidine kinase-like ATPase, C-terminal domain"/>
    <property type="match status" value="1"/>
</dbReference>
<dbReference type="GO" id="GO:0000160">
    <property type="term" value="P:phosphorelay signal transduction system"/>
    <property type="evidence" value="ECO:0007669"/>
    <property type="project" value="UniProtKB-KW"/>
</dbReference>
<accession>A0A858RIG7</accession>
<dbReference type="RefSeq" id="WP_169454735.1">
    <property type="nucleotide sequence ID" value="NZ_CP051774.1"/>
</dbReference>
<sequence>MNDPFDHWMPFRRRDENWSGSQVSDRIRRDVIQPLESLVARVSHPRFDIPEPSRNSLETVLAVVSETFAATDHAGAVETLDQAWHGWEVKLQAFARDGGEVAMKRIGKVADIGQEAARQLYLAVREAIGNAMRHAAASRIEVVMVPLQQGCAVTVADNGRGISPTKSGGIGMSTMRRRMGRCGGEVIVHPIEGTVIEFRLPCPRRSLWEWLLQSRRLERAVDPAHAGEMKTRWQERVDRFGSLESVFAEWPLAASWIESRLPAERRAPDDLQRMVFWLTQELMHIGVPYEIEAEEDADRVRCRISWQGEVDPLHWLELGLVISLSRPVTLRLTGSSGLELLVARRADQLSATGVAGSFASLVHNTWSGGLPAARDDLSSYLHDVLAQELVAESMRWEIAREEYPPGDMRSRFDQCQHELRRIAVLARGLSHEISDH</sequence>
<dbReference type="InterPro" id="IPR003594">
    <property type="entry name" value="HATPase_dom"/>
</dbReference>
<dbReference type="SMART" id="SM00387">
    <property type="entry name" value="HATPase_c"/>
    <property type="match status" value="1"/>
</dbReference>
<keyword evidence="3" id="KW-0902">Two-component regulatory system</keyword>
<dbReference type="InterPro" id="IPR050482">
    <property type="entry name" value="Sensor_HK_TwoCompSys"/>
</dbReference>
<dbReference type="GO" id="GO:0016301">
    <property type="term" value="F:kinase activity"/>
    <property type="evidence" value="ECO:0007669"/>
    <property type="project" value="UniProtKB-KW"/>
</dbReference>
<dbReference type="Pfam" id="PF02518">
    <property type="entry name" value="HATPase_c"/>
    <property type="match status" value="1"/>
</dbReference>
<feature type="domain" description="Histidine kinase/HSP90-like ATPase" evidence="4">
    <location>
        <begin position="115"/>
        <end position="204"/>
    </location>
</feature>
<organism evidence="5 6">
    <name type="scientific">Luteolibacter luteus</name>
    <dbReference type="NCBI Taxonomy" id="2728835"/>
    <lineage>
        <taxon>Bacteria</taxon>
        <taxon>Pseudomonadati</taxon>
        <taxon>Verrucomicrobiota</taxon>
        <taxon>Verrucomicrobiia</taxon>
        <taxon>Verrucomicrobiales</taxon>
        <taxon>Verrucomicrobiaceae</taxon>
        <taxon>Luteolibacter</taxon>
    </lineage>
</organism>
<keyword evidence="2" id="KW-0418">Kinase</keyword>
<dbReference type="PANTHER" id="PTHR24421">
    <property type="entry name" value="NITRATE/NITRITE SENSOR PROTEIN NARX-RELATED"/>
    <property type="match status" value="1"/>
</dbReference>
<name>A0A858RIG7_9BACT</name>
<dbReference type="InterPro" id="IPR036890">
    <property type="entry name" value="HATPase_C_sf"/>
</dbReference>
<proteinExistence type="predicted"/>
<dbReference type="CDD" id="cd16917">
    <property type="entry name" value="HATPase_UhpB-NarQ-NarX-like"/>
    <property type="match status" value="1"/>
</dbReference>
<evidence type="ECO:0000256" key="3">
    <source>
        <dbReference type="ARBA" id="ARBA00023012"/>
    </source>
</evidence>